<dbReference type="KEGG" id="hut:Huta_1966"/>
<dbReference type="Proteomes" id="UP000002071">
    <property type="component" value="Chromosome"/>
</dbReference>
<reference evidence="2 3" key="1">
    <citation type="journal article" date="2009" name="Stand. Genomic Sci.">
        <title>Complete genome sequence of Halorhabdus utahensis type strain (AX-2).</title>
        <authorList>
            <person name="Anderson I."/>
            <person name="Tindall B.J."/>
            <person name="Pomrenke H."/>
            <person name="Goker M."/>
            <person name="Lapidus A."/>
            <person name="Nolan M."/>
            <person name="Copeland A."/>
            <person name="Glavina Del Rio T."/>
            <person name="Chen F."/>
            <person name="Tice H."/>
            <person name="Cheng J.F."/>
            <person name="Lucas S."/>
            <person name="Chertkov O."/>
            <person name="Bruce D."/>
            <person name="Brettin T."/>
            <person name="Detter J.C."/>
            <person name="Han C."/>
            <person name="Goodwin L."/>
            <person name="Land M."/>
            <person name="Hauser L."/>
            <person name="Chang Y.J."/>
            <person name="Jeffries C.D."/>
            <person name="Pitluck S."/>
            <person name="Pati A."/>
            <person name="Mavromatis K."/>
            <person name="Ivanova N."/>
            <person name="Ovchinnikova G."/>
            <person name="Chen A."/>
            <person name="Palaniappan K."/>
            <person name="Chain P."/>
            <person name="Rohde M."/>
            <person name="Bristow J."/>
            <person name="Eisen J.A."/>
            <person name="Markowitz V."/>
            <person name="Hugenholtz P."/>
            <person name="Kyrpides N.C."/>
            <person name="Klenk H.P."/>
        </authorList>
    </citation>
    <scope>NUCLEOTIDE SEQUENCE [LARGE SCALE GENOMIC DNA]</scope>
    <source>
        <strain evidence="3">DSM 12940 / JCM 11049 / AX-2</strain>
    </source>
</reference>
<dbReference type="InterPro" id="IPR011051">
    <property type="entry name" value="RmlC_Cupin_sf"/>
</dbReference>
<keyword evidence="3" id="KW-1185">Reference proteome</keyword>
<dbReference type="PANTHER" id="PTHR37694:SF1">
    <property type="entry name" value="SLR8022 PROTEIN"/>
    <property type="match status" value="1"/>
</dbReference>
<dbReference type="GeneID" id="8384260"/>
<gene>
    <name evidence="2" type="ordered locus">Huta_1966</name>
</gene>
<feature type="domain" description="Cupin type-2" evidence="1">
    <location>
        <begin position="49"/>
        <end position="105"/>
    </location>
</feature>
<sequence length="110" mass="11995">MSDDRLADLAGSTLELDDLIDYQDGAIVSRTLVDREAATLTIFACDEDQTISEHTAPHEALLQVLDGTAEVTIDGTDYELQAGESIVFPADTPHAVAAEERFKMLLTMIR</sequence>
<dbReference type="eggNOG" id="arCOG03004">
    <property type="taxonomic scope" value="Archaea"/>
</dbReference>
<accession>C7NT59</accession>
<evidence type="ECO:0000259" key="1">
    <source>
        <dbReference type="Pfam" id="PF07883"/>
    </source>
</evidence>
<evidence type="ECO:0000313" key="3">
    <source>
        <dbReference type="Proteomes" id="UP000002071"/>
    </source>
</evidence>
<organism evidence="2 3">
    <name type="scientific">Halorhabdus utahensis (strain DSM 12940 / JCM 11049 / AX-2)</name>
    <dbReference type="NCBI Taxonomy" id="519442"/>
    <lineage>
        <taxon>Archaea</taxon>
        <taxon>Methanobacteriati</taxon>
        <taxon>Methanobacteriota</taxon>
        <taxon>Stenosarchaea group</taxon>
        <taxon>Halobacteria</taxon>
        <taxon>Halobacteriales</taxon>
        <taxon>Haloarculaceae</taxon>
        <taxon>Halorhabdus</taxon>
    </lineage>
</organism>
<dbReference type="STRING" id="519442.Huta_1966"/>
<dbReference type="Pfam" id="PF07883">
    <property type="entry name" value="Cupin_2"/>
    <property type="match status" value="1"/>
</dbReference>
<dbReference type="SUPFAM" id="SSF51182">
    <property type="entry name" value="RmlC-like cupins"/>
    <property type="match status" value="1"/>
</dbReference>
<dbReference type="Gene3D" id="2.60.120.10">
    <property type="entry name" value="Jelly Rolls"/>
    <property type="match status" value="1"/>
</dbReference>
<dbReference type="InterPro" id="IPR014710">
    <property type="entry name" value="RmlC-like_jellyroll"/>
</dbReference>
<dbReference type="HOGENOM" id="CLU_141446_2_0_2"/>
<dbReference type="InterPro" id="IPR013096">
    <property type="entry name" value="Cupin_2"/>
</dbReference>
<protein>
    <submittedName>
        <fullName evidence="2">Cupin 2 conserved barrel domain protein</fullName>
    </submittedName>
</protein>
<dbReference type="AlphaFoldDB" id="C7NT59"/>
<dbReference type="EMBL" id="CP001687">
    <property type="protein sequence ID" value="ACV12134.1"/>
    <property type="molecule type" value="Genomic_DNA"/>
</dbReference>
<name>C7NT59_HALUD</name>
<dbReference type="RefSeq" id="WP_015789705.1">
    <property type="nucleotide sequence ID" value="NC_013158.1"/>
</dbReference>
<proteinExistence type="predicted"/>
<dbReference type="PANTHER" id="PTHR37694">
    <property type="entry name" value="SLR8022 PROTEIN"/>
    <property type="match status" value="1"/>
</dbReference>
<dbReference type="CDD" id="cd02230">
    <property type="entry name" value="cupin_HP0902-like"/>
    <property type="match status" value="1"/>
</dbReference>
<dbReference type="OrthoDB" id="41394at2157"/>
<evidence type="ECO:0000313" key="2">
    <source>
        <dbReference type="EMBL" id="ACV12134.1"/>
    </source>
</evidence>